<dbReference type="InterPro" id="IPR058792">
    <property type="entry name" value="Beta-barrel_RND_2"/>
</dbReference>
<dbReference type="NCBIfam" id="TIGR01730">
    <property type="entry name" value="RND_mfp"/>
    <property type="match status" value="1"/>
</dbReference>
<evidence type="ECO:0000313" key="4">
    <source>
        <dbReference type="EMBL" id="NRT58099.1"/>
    </source>
</evidence>
<comment type="similarity">
    <text evidence="1">Belongs to the membrane fusion protein (MFP) (TC 8.A.1) family.</text>
</comment>
<name>A0ABX2G739_9BURK</name>
<evidence type="ECO:0000256" key="2">
    <source>
        <dbReference type="SAM" id="SignalP"/>
    </source>
</evidence>
<accession>A0ABX2G739</accession>
<dbReference type="SUPFAM" id="SSF111369">
    <property type="entry name" value="HlyD-like secretion proteins"/>
    <property type="match status" value="1"/>
</dbReference>
<proteinExistence type="inferred from homology"/>
<dbReference type="PANTHER" id="PTHR30469">
    <property type="entry name" value="MULTIDRUG RESISTANCE PROTEIN MDTA"/>
    <property type="match status" value="1"/>
</dbReference>
<sequence length="258" mass="27379">MSRLSVATLLLTACLGTATAQTPGAATAGSSAPIRGVVRAGAEATLTSRLAARIAAMPRQEGESFRKGEMLVQFECDRPQAELRSAQALLQVQRRQLDAQTELEKFGATGKTEVDVARAQADKARADVDALQAQLRDCAISAPFAGRVVERLARSHEGVAVSQPLLRIQDTSALELDLIVPSNWLVWLQPGTRFAFRVDETQQTIDAAVHRLGAAVDPVSRTVRIVARFRGDAQRVLPGMSGTAALAPPAASAAPARP</sequence>
<reference evidence="4 5" key="1">
    <citation type="submission" date="2020-05" db="EMBL/GenBank/DDBJ databases">
        <title>Genomic Encyclopedia of Type Strains, Phase IV (KMG-V): Genome sequencing to study the core and pangenomes of soil and plant-associated prokaryotes.</title>
        <authorList>
            <person name="Whitman W."/>
        </authorList>
    </citation>
    <scope>NUCLEOTIDE SEQUENCE [LARGE SCALE GENOMIC DNA]</scope>
    <source>
        <strain evidence="4 5">C29</strain>
    </source>
</reference>
<dbReference type="RefSeq" id="WP_173807121.1">
    <property type="nucleotide sequence ID" value="NZ_JABSNM010000023.1"/>
</dbReference>
<protein>
    <submittedName>
        <fullName evidence="4">RND family efflux transporter MFP subunit</fullName>
    </submittedName>
</protein>
<evidence type="ECO:0000259" key="3">
    <source>
        <dbReference type="Pfam" id="PF25954"/>
    </source>
</evidence>
<dbReference type="EMBL" id="JABSNM010000023">
    <property type="protein sequence ID" value="NRT58099.1"/>
    <property type="molecule type" value="Genomic_DNA"/>
</dbReference>
<organism evidence="4 5">
    <name type="scientific">Sphaerotilus uruguayifluvii</name>
    <dbReference type="NCBI Taxonomy" id="2735897"/>
    <lineage>
        <taxon>Bacteria</taxon>
        <taxon>Pseudomonadati</taxon>
        <taxon>Pseudomonadota</taxon>
        <taxon>Betaproteobacteria</taxon>
        <taxon>Burkholderiales</taxon>
        <taxon>Sphaerotilaceae</taxon>
        <taxon>Sphaerotilus</taxon>
    </lineage>
</organism>
<keyword evidence="5" id="KW-1185">Reference proteome</keyword>
<dbReference type="Gene3D" id="1.10.287.470">
    <property type="entry name" value="Helix hairpin bin"/>
    <property type="match status" value="1"/>
</dbReference>
<keyword evidence="2" id="KW-0732">Signal</keyword>
<comment type="caution">
    <text evidence="4">The sequence shown here is derived from an EMBL/GenBank/DDBJ whole genome shotgun (WGS) entry which is preliminary data.</text>
</comment>
<gene>
    <name evidence="4" type="ORF">HNQ01_003865</name>
</gene>
<evidence type="ECO:0000313" key="5">
    <source>
        <dbReference type="Proteomes" id="UP001516061"/>
    </source>
</evidence>
<dbReference type="Proteomes" id="UP001516061">
    <property type="component" value="Unassembled WGS sequence"/>
</dbReference>
<dbReference type="PANTHER" id="PTHR30469:SF15">
    <property type="entry name" value="HLYD FAMILY OF SECRETION PROTEINS"/>
    <property type="match status" value="1"/>
</dbReference>
<evidence type="ECO:0000256" key="1">
    <source>
        <dbReference type="ARBA" id="ARBA00009477"/>
    </source>
</evidence>
<dbReference type="Gene3D" id="2.40.30.170">
    <property type="match status" value="1"/>
</dbReference>
<feature type="signal peptide" evidence="2">
    <location>
        <begin position="1"/>
        <end position="20"/>
    </location>
</feature>
<feature type="chain" id="PRO_5045893363" evidence="2">
    <location>
        <begin position="21"/>
        <end position="258"/>
    </location>
</feature>
<dbReference type="Pfam" id="PF25954">
    <property type="entry name" value="Beta-barrel_RND_2"/>
    <property type="match status" value="1"/>
</dbReference>
<dbReference type="InterPro" id="IPR006143">
    <property type="entry name" value="RND_pump_MFP"/>
</dbReference>
<feature type="domain" description="CusB-like beta-barrel" evidence="3">
    <location>
        <begin position="180"/>
        <end position="248"/>
    </location>
</feature>